<proteinExistence type="predicted"/>
<sequence length="62" mass="6619">PNEVDVIFVNGEGVTCMEVGVGMGRDVKSDVDMIGVGMGINVDELIDVGRMSREVDMMVDEG</sequence>
<evidence type="ECO:0000313" key="1">
    <source>
        <dbReference type="EMBL" id="KAH9289150.1"/>
    </source>
</evidence>
<dbReference type="Proteomes" id="UP000824469">
    <property type="component" value="Unassembled WGS sequence"/>
</dbReference>
<dbReference type="AlphaFoldDB" id="A0AA38F514"/>
<reference evidence="1 2" key="1">
    <citation type="journal article" date="2021" name="Nat. Plants">
        <title>The Taxus genome provides insights into paclitaxel biosynthesis.</title>
        <authorList>
            <person name="Xiong X."/>
            <person name="Gou J."/>
            <person name="Liao Q."/>
            <person name="Li Y."/>
            <person name="Zhou Q."/>
            <person name="Bi G."/>
            <person name="Li C."/>
            <person name="Du R."/>
            <person name="Wang X."/>
            <person name="Sun T."/>
            <person name="Guo L."/>
            <person name="Liang H."/>
            <person name="Lu P."/>
            <person name="Wu Y."/>
            <person name="Zhang Z."/>
            <person name="Ro D.K."/>
            <person name="Shang Y."/>
            <person name="Huang S."/>
            <person name="Yan J."/>
        </authorList>
    </citation>
    <scope>NUCLEOTIDE SEQUENCE [LARGE SCALE GENOMIC DNA]</scope>
    <source>
        <strain evidence="1">Ta-2019</strain>
    </source>
</reference>
<protein>
    <submittedName>
        <fullName evidence="1">Uncharacterized protein</fullName>
    </submittedName>
</protein>
<dbReference type="EMBL" id="JAHRHJ020003813">
    <property type="protein sequence ID" value="KAH9289150.1"/>
    <property type="molecule type" value="Genomic_DNA"/>
</dbReference>
<feature type="non-terminal residue" evidence="1">
    <location>
        <position position="62"/>
    </location>
</feature>
<feature type="non-terminal residue" evidence="1">
    <location>
        <position position="1"/>
    </location>
</feature>
<accession>A0AA38F514</accession>
<name>A0AA38F514_TAXCH</name>
<evidence type="ECO:0000313" key="2">
    <source>
        <dbReference type="Proteomes" id="UP000824469"/>
    </source>
</evidence>
<gene>
    <name evidence="1" type="ORF">KI387_033267</name>
</gene>
<keyword evidence="2" id="KW-1185">Reference proteome</keyword>
<organism evidence="1 2">
    <name type="scientific">Taxus chinensis</name>
    <name type="common">Chinese yew</name>
    <name type="synonym">Taxus wallichiana var. chinensis</name>
    <dbReference type="NCBI Taxonomy" id="29808"/>
    <lineage>
        <taxon>Eukaryota</taxon>
        <taxon>Viridiplantae</taxon>
        <taxon>Streptophyta</taxon>
        <taxon>Embryophyta</taxon>
        <taxon>Tracheophyta</taxon>
        <taxon>Spermatophyta</taxon>
        <taxon>Pinopsida</taxon>
        <taxon>Pinidae</taxon>
        <taxon>Conifers II</taxon>
        <taxon>Cupressales</taxon>
        <taxon>Taxaceae</taxon>
        <taxon>Taxus</taxon>
    </lineage>
</organism>
<comment type="caution">
    <text evidence="1">The sequence shown here is derived from an EMBL/GenBank/DDBJ whole genome shotgun (WGS) entry which is preliminary data.</text>
</comment>